<feature type="region of interest" description="Disordered" evidence="2">
    <location>
        <begin position="782"/>
        <end position="802"/>
    </location>
</feature>
<dbReference type="OrthoDB" id="3557174at2759"/>
<evidence type="ECO:0000256" key="1">
    <source>
        <dbReference type="SAM" id="Coils"/>
    </source>
</evidence>
<sequence length="938" mass="104639">MRKEKKTRSSGYKAKAAAPQSDVYDLPDDDEDEEDFVSAKTKSKASKNIANRKANANPQRASQRASQPHVKKAAAKNTEEIKKRRSAPAVLEKMPAPRSKITRSVTSAESLGRVSAEAPKAQKVENAEKSAKAQKAQKAPKAPKDETVTEAVKGTPTILKKASAKSKSEMELDQAPQEEDPMVTRVNGDQAGVDPMDLDDIGMSEKPQREQKDITLEKPPESEGKKGKEVLTKNASLDMASKLESMLDFSGADDDVASENAVDEMAIEHGSPQEEHSSRNQIDELADARHEDTLVHSKSHQDPKEGQRTNVADSLTNDALLPKPVAEKIPVEEPIFKKVQIEELVTEKVEIEGHIIEIIQAETHVAKKVWIEEPAIKPQVEEAAASEKAQAEEPATEKVSIEEPVVERVQIEEPAAEKVEIEKRVAKSPERAIINVPEATQTNVEISEVDRTKHSSPAEPANSPKPYVEGSADSRKRKGSFQQSTPPKKRKAREIEVQVDPKPVRRSPRIAARTKATSTETCNDNAAETSLVDEHSIRKPTLIEFSRNGPKNQGSLLNRPPSVQRPPCSHQTHESKWEVVKRAMKSVQATSGDKKRKRDEVKLPVNSPPRKRQSSSPRLQIPAQYIEDAEENIAPVFASSPPEPAELSQPPPLPSIPRLRLPRDQAQQDQQLPRRRESSEVFGPRVRLGSQLKARPMSPDKSEPRYIPHQKTKHGQYEELSTKEVIQPQKVLPDPFVEKARKSSDFTERLRTSATCGNKIARPSPCVAKTSVAREVLEHVEESLPDLSSGSGSSAVSRSIEQSRTPLKELEMADTWNMAIRPHYASMRDVVHRIADEMIIKLSNEEDKMELLIDQYKENGTKVLDKLTQKRVEEKSTMRRILQQKKKNMISAYTEAKKSISKTAEKLKEAPIALFEKEWRSRQNSIRDRISKARKGVE</sequence>
<feature type="region of interest" description="Disordered" evidence="2">
    <location>
        <begin position="436"/>
        <end position="726"/>
    </location>
</feature>
<feature type="compositionally biased region" description="Basic and acidic residues" evidence="2">
    <location>
        <begin position="571"/>
        <end position="581"/>
    </location>
</feature>
<protein>
    <submittedName>
        <fullName evidence="3">Uncharacterized protein</fullName>
    </submittedName>
</protein>
<feature type="compositionally biased region" description="Polar residues" evidence="2">
    <location>
        <begin position="515"/>
        <end position="528"/>
    </location>
</feature>
<evidence type="ECO:0000256" key="2">
    <source>
        <dbReference type="SAM" id="MobiDB-lite"/>
    </source>
</evidence>
<feature type="region of interest" description="Disordered" evidence="2">
    <location>
        <begin position="381"/>
        <end position="401"/>
    </location>
</feature>
<feature type="region of interest" description="Disordered" evidence="2">
    <location>
        <begin position="1"/>
        <end position="232"/>
    </location>
</feature>
<feature type="compositionally biased region" description="Low complexity" evidence="2">
    <location>
        <begin position="785"/>
        <end position="799"/>
    </location>
</feature>
<feature type="compositionally biased region" description="Basic and acidic residues" evidence="2">
    <location>
        <begin position="389"/>
        <end position="401"/>
    </location>
</feature>
<dbReference type="EMBL" id="JAAMPI010000416">
    <property type="protein sequence ID" value="KAF4631721.1"/>
    <property type="molecule type" value="Genomic_DNA"/>
</dbReference>
<proteinExistence type="predicted"/>
<feature type="compositionally biased region" description="Acidic residues" evidence="2">
    <location>
        <begin position="25"/>
        <end position="36"/>
    </location>
</feature>
<accession>A0A8H4W314</accession>
<name>A0A8H4W314_9HELO</name>
<feature type="compositionally biased region" description="Basic and acidic residues" evidence="2">
    <location>
        <begin position="120"/>
        <end position="131"/>
    </location>
</feature>
<dbReference type="AlphaFoldDB" id="A0A8H4W314"/>
<reference evidence="3 4" key="1">
    <citation type="submission" date="2020-03" db="EMBL/GenBank/DDBJ databases">
        <title>Draft Genome Sequence of Cudoniella acicularis.</title>
        <authorList>
            <person name="Buettner E."/>
            <person name="Kellner H."/>
        </authorList>
    </citation>
    <scope>NUCLEOTIDE SEQUENCE [LARGE SCALE GENOMIC DNA]</scope>
    <source>
        <strain evidence="3 4">DSM 108380</strain>
    </source>
</reference>
<gene>
    <name evidence="3" type="ORF">G7Y89_g6408</name>
</gene>
<feature type="compositionally biased region" description="Basic and acidic residues" evidence="2">
    <location>
        <begin position="271"/>
        <end position="307"/>
    </location>
</feature>
<feature type="compositionally biased region" description="Polar residues" evidence="2">
    <location>
        <begin position="46"/>
        <end position="66"/>
    </location>
</feature>
<feature type="coiled-coil region" evidence="1">
    <location>
        <begin position="835"/>
        <end position="884"/>
    </location>
</feature>
<keyword evidence="1" id="KW-0175">Coiled coil</keyword>
<evidence type="ECO:0000313" key="4">
    <source>
        <dbReference type="Proteomes" id="UP000566819"/>
    </source>
</evidence>
<feature type="region of interest" description="Disordered" evidence="2">
    <location>
        <begin position="265"/>
        <end position="316"/>
    </location>
</feature>
<comment type="caution">
    <text evidence="3">The sequence shown here is derived from an EMBL/GenBank/DDBJ whole genome shotgun (WGS) entry which is preliminary data.</text>
</comment>
<feature type="compositionally biased region" description="Pro residues" evidence="2">
    <location>
        <begin position="641"/>
        <end position="655"/>
    </location>
</feature>
<feature type="compositionally biased region" description="Basic and acidic residues" evidence="2">
    <location>
        <begin position="206"/>
        <end position="231"/>
    </location>
</feature>
<evidence type="ECO:0000313" key="3">
    <source>
        <dbReference type="EMBL" id="KAF4631721.1"/>
    </source>
</evidence>
<keyword evidence="4" id="KW-1185">Reference proteome</keyword>
<dbReference type="Proteomes" id="UP000566819">
    <property type="component" value="Unassembled WGS sequence"/>
</dbReference>
<organism evidence="3 4">
    <name type="scientific">Cudoniella acicularis</name>
    <dbReference type="NCBI Taxonomy" id="354080"/>
    <lineage>
        <taxon>Eukaryota</taxon>
        <taxon>Fungi</taxon>
        <taxon>Dikarya</taxon>
        <taxon>Ascomycota</taxon>
        <taxon>Pezizomycotina</taxon>
        <taxon>Leotiomycetes</taxon>
        <taxon>Helotiales</taxon>
        <taxon>Tricladiaceae</taxon>
        <taxon>Cudoniella</taxon>
    </lineage>
</organism>